<evidence type="ECO:0000256" key="1">
    <source>
        <dbReference type="SAM" id="MobiDB-lite"/>
    </source>
</evidence>
<accession>A0A834WDZ1</accession>
<dbReference type="PANTHER" id="PTHR35725">
    <property type="entry name" value="CLASSICAL ARABINOGALACTAN PROTEIN 26"/>
    <property type="match status" value="1"/>
</dbReference>
<organism evidence="2 3">
    <name type="scientific">Senna tora</name>
    <dbReference type="NCBI Taxonomy" id="362788"/>
    <lineage>
        <taxon>Eukaryota</taxon>
        <taxon>Viridiplantae</taxon>
        <taxon>Streptophyta</taxon>
        <taxon>Embryophyta</taxon>
        <taxon>Tracheophyta</taxon>
        <taxon>Spermatophyta</taxon>
        <taxon>Magnoliopsida</taxon>
        <taxon>eudicotyledons</taxon>
        <taxon>Gunneridae</taxon>
        <taxon>Pentapetalae</taxon>
        <taxon>rosids</taxon>
        <taxon>fabids</taxon>
        <taxon>Fabales</taxon>
        <taxon>Fabaceae</taxon>
        <taxon>Caesalpinioideae</taxon>
        <taxon>Cassia clade</taxon>
        <taxon>Senna</taxon>
    </lineage>
</organism>
<proteinExistence type="predicted"/>
<comment type="caution">
    <text evidence="2">The sequence shown here is derived from an EMBL/GenBank/DDBJ whole genome shotgun (WGS) entry which is preliminary data.</text>
</comment>
<name>A0A834WDZ1_9FABA</name>
<keyword evidence="3" id="KW-1185">Reference proteome</keyword>
<protein>
    <submittedName>
        <fullName evidence="2">Classical arabinogalactan protein 26-like</fullName>
    </submittedName>
</protein>
<evidence type="ECO:0000313" key="2">
    <source>
        <dbReference type="EMBL" id="KAF7813694.1"/>
    </source>
</evidence>
<dbReference type="EMBL" id="JAAIUW010000010">
    <property type="protein sequence ID" value="KAF7813694.1"/>
    <property type="molecule type" value="Genomic_DNA"/>
</dbReference>
<dbReference type="AlphaFoldDB" id="A0A834WDZ1"/>
<feature type="region of interest" description="Disordered" evidence="1">
    <location>
        <begin position="269"/>
        <end position="296"/>
    </location>
</feature>
<gene>
    <name evidence="2" type="ORF">G2W53_034670</name>
</gene>
<reference evidence="2" key="1">
    <citation type="submission" date="2020-09" db="EMBL/GenBank/DDBJ databases">
        <title>Genome-Enabled Discovery of Anthraquinone Biosynthesis in Senna tora.</title>
        <authorList>
            <person name="Kang S.-H."/>
            <person name="Pandey R.P."/>
            <person name="Lee C.-M."/>
            <person name="Sim J.-S."/>
            <person name="Jeong J.-T."/>
            <person name="Choi B.-S."/>
            <person name="Jung M."/>
            <person name="Ginzburg D."/>
            <person name="Zhao K."/>
            <person name="Won S.Y."/>
            <person name="Oh T.-J."/>
            <person name="Yu Y."/>
            <person name="Kim N.-H."/>
            <person name="Lee O.R."/>
            <person name="Lee T.-H."/>
            <person name="Bashyal P."/>
            <person name="Kim T.-S."/>
            <person name="Lee W.-H."/>
            <person name="Kawkins C."/>
            <person name="Kim C.-K."/>
            <person name="Kim J.S."/>
            <person name="Ahn B.O."/>
            <person name="Rhee S.Y."/>
            <person name="Sohng J.K."/>
        </authorList>
    </citation>
    <scope>NUCLEOTIDE SEQUENCE</scope>
    <source>
        <tissue evidence="2">Leaf</tissue>
    </source>
</reference>
<dbReference type="Proteomes" id="UP000634136">
    <property type="component" value="Unassembled WGS sequence"/>
</dbReference>
<dbReference type="PANTHER" id="PTHR35725:SF3">
    <property type="entry name" value="CLASSICAL ARABINOGALACTAN PROTEIN 25"/>
    <property type="match status" value="1"/>
</dbReference>
<sequence length="340" mass="35982">MPSFESYIAQICPTAKQSSFLSLSKSLNSASGQTRISGSGCSVALEAESGVQYSLTSAIIFDPPNAFPRSSLFSTFLFITPSLSEIISLSESVLLKESELSLISTTCFLCLFPSLLEEHNSSDHLLAGQKIADLNKLVEMYLAHSDQWADGPKCRAAIIETRLSWLSRLLLLRIHSLLSIPISSIPCNHRSPGNNIPLRGLLESKKSFMGISHFHMGINDGIPRHLIESAIATLADPPLSSSSSPSPFPELSPDIAPLLPSPGGVLPTPIGSDIPTIPSSPSPPNPDDDASLAHGPSSAFSPFGAIQASSNTHRTIASSSSSTMAALAGFAACCCFMMIE</sequence>
<dbReference type="InterPro" id="IPR039346">
    <property type="entry name" value="AGP25/26"/>
</dbReference>
<evidence type="ECO:0000313" key="3">
    <source>
        <dbReference type="Proteomes" id="UP000634136"/>
    </source>
</evidence>